<dbReference type="Ensembl" id="ENSSRHT00000040576.1">
    <property type="protein sequence ID" value="ENSSRHP00000039457.1"/>
    <property type="gene ID" value="ENSSRHG00000019419.1"/>
</dbReference>
<dbReference type="SUPFAM" id="SSF46966">
    <property type="entry name" value="Spectrin repeat"/>
    <property type="match status" value="3"/>
</dbReference>
<dbReference type="SMART" id="SM00250">
    <property type="entry name" value="PLEC"/>
    <property type="match status" value="2"/>
</dbReference>
<reference evidence="15" key="2">
    <citation type="submission" date="2025-09" db="UniProtKB">
        <authorList>
            <consortium name="Ensembl"/>
        </authorList>
    </citation>
    <scope>IDENTIFICATION</scope>
</reference>
<keyword evidence="4 12" id="KW-0728">SH3 domain</keyword>
<dbReference type="Gene3D" id="2.30.30.40">
    <property type="entry name" value="SH3 Domains"/>
    <property type="match status" value="1"/>
</dbReference>
<keyword evidence="5" id="KW-0963">Cytoplasm</keyword>
<evidence type="ECO:0000256" key="9">
    <source>
        <dbReference type="ARBA" id="ARBA00023054"/>
    </source>
</evidence>
<dbReference type="GO" id="GO:0045104">
    <property type="term" value="P:intermediate filament cytoskeleton organization"/>
    <property type="evidence" value="ECO:0007669"/>
    <property type="project" value="InterPro"/>
</dbReference>
<evidence type="ECO:0000259" key="14">
    <source>
        <dbReference type="PROSITE" id="PS50002"/>
    </source>
</evidence>
<feature type="coiled-coil region" evidence="13">
    <location>
        <begin position="1322"/>
        <end position="1394"/>
    </location>
</feature>
<feature type="coiled-coil region" evidence="13">
    <location>
        <begin position="954"/>
        <end position="984"/>
    </location>
</feature>
<dbReference type="GO" id="GO:0045296">
    <property type="term" value="F:cadherin binding"/>
    <property type="evidence" value="ECO:0007669"/>
    <property type="project" value="TreeGrafter"/>
</dbReference>
<dbReference type="FunFam" id="1.20.58.60:FF:000030">
    <property type="entry name" value="Short stop, isoform K"/>
    <property type="match status" value="1"/>
</dbReference>
<dbReference type="SMART" id="SM00150">
    <property type="entry name" value="SPEC"/>
    <property type="match status" value="4"/>
</dbReference>
<evidence type="ECO:0000256" key="3">
    <source>
        <dbReference type="ARBA" id="ARBA00009109"/>
    </source>
</evidence>
<evidence type="ECO:0000313" key="15">
    <source>
        <dbReference type="Ensembl" id="ENSSRHP00000039457.1"/>
    </source>
</evidence>
<dbReference type="InterPro" id="IPR043197">
    <property type="entry name" value="Plakin"/>
</dbReference>
<dbReference type="FunFam" id="3.30.160.780:FF:000001">
    <property type="entry name" value="Plectin a"/>
    <property type="match status" value="1"/>
</dbReference>
<dbReference type="PANTHER" id="PTHR23169:SF10">
    <property type="entry name" value="PERIPLAKIN"/>
    <property type="match status" value="1"/>
</dbReference>
<feature type="coiled-coil region" evidence="13">
    <location>
        <begin position="435"/>
        <end position="462"/>
    </location>
</feature>
<comment type="subcellular location">
    <subcellularLocation>
        <location evidence="2">Cell junction</location>
        <location evidence="2">Desmosome</location>
    </subcellularLocation>
    <subcellularLocation>
        <location evidence="1">Cytoplasm</location>
        <location evidence="1">Cytoskeleton</location>
    </subcellularLocation>
</comment>
<dbReference type="SUPFAM" id="SSF75399">
    <property type="entry name" value="Plakin repeat"/>
    <property type="match status" value="1"/>
</dbReference>
<reference evidence="15" key="1">
    <citation type="submission" date="2025-08" db="UniProtKB">
        <authorList>
            <consortium name="Ensembl"/>
        </authorList>
    </citation>
    <scope>IDENTIFICATION</scope>
</reference>
<evidence type="ECO:0000256" key="1">
    <source>
        <dbReference type="ARBA" id="ARBA00004245"/>
    </source>
</evidence>
<evidence type="ECO:0000256" key="8">
    <source>
        <dbReference type="ARBA" id="ARBA00022949"/>
    </source>
</evidence>
<accession>A0A673IKV1</accession>
<keyword evidence="6" id="KW-0597">Phosphoprotein</keyword>
<evidence type="ECO:0000256" key="6">
    <source>
        <dbReference type="ARBA" id="ARBA00022553"/>
    </source>
</evidence>
<dbReference type="Gene3D" id="3.30.160.780">
    <property type="match status" value="1"/>
</dbReference>
<feature type="coiled-coil region" evidence="13">
    <location>
        <begin position="602"/>
        <end position="671"/>
    </location>
</feature>
<dbReference type="GO" id="GO:0001533">
    <property type="term" value="C:cornified envelope"/>
    <property type="evidence" value="ECO:0007669"/>
    <property type="project" value="UniProtKB-ARBA"/>
</dbReference>
<sequence length="1712" mass="202506">DTDLTTLIDKLQKNADKVEKNIIETEQNLNRVSTERLYLWITNQSVETALYAVNVFSSVNFAGIVDDSFFFSPQWKSMRQLRVRVTKLREEHDRIYHITRSEQVPTVNWGKIVDEKLANVNNKGYGQDLLTVENEVEEHNIFHSEVEALDGLDGQQAKYNKLLASSSARQKNLLSLRDYMQRCTNELYWMEQQAEERSAFDWSDNNLDYPARKRQYENFISKCLEAKEKSITQLNEDGEELIEQNHPGKNVIGAHMDAVHADWKEYLNLLICEENHLKNMDDYHKFHKDARDTSDLLKRLETEINQKYNPEFKDMYQMEGLIADLNDQAKAMDHFDERLKALQKRSLQVLPLKYRRETPQKLLPIEALCEYETNEGSVLRGERYTLLRNNGSRWDVKDANGRTMSVPAVCFIIPPTDPEAVAVADNLINQHKGIKQKVASSKSALQARLAELKKESTGDKQEQQCRQLMAGLDKVVGDLDKQEKAIYSRVRPPLEQTRPVQDSADRLQDIKDIAAAVRKIEPEKSSKVQEAESFLRSSPKCASAPQLYSKVDEANKKYNKVDLLLQNSYRLENSLQNGKALLSSYENKLAREEVAPSDSTSLEKTQRELSDIASELRSKRSTITETEQNLRDAKASCNNMANKVQEHCPDIERQEADVQKLTKRFDNLNRQAEARSQCLQRAKTAYANYHNDYDNLNSWLSRLPNYEPRETDDIRQIDDKLKNQRNLLSDITRKESDLNNVSRNAQLYQQAVKDYENEAERFKSILDLEDGLVPQTYKRSRLESPALKVKREESAIESKFTEANAVNKQRLQNLEFTQSLLNQQPEVTIIQQNVQTVRSSAPGEEPWRIRKQLQEEVQRRDQLEREIQSVQSDIYLLEGQKPQDTIVKKELIKQVHDPQLDEEYHRVQQKLLEESRTTRVLESELDTLRVKLRGIETEMKEGAQQYTVKEVLRIERDRGQEEELRRLREELEEVKRMKMVRENEIIQIQKQVTILAEEKNREQEIIREEEIITVQNDPKLESEYRLLLDRKQKEIDSRKELEDELRFLQEKLRRLEKEKAMAEEKISIKEVLKVEKDIALEREVGNLRRQYEDEKSKRSSLLREKTDIHRKITSLEEEKSKVIIQEKVREIVRPDPKAEAEVANLRLDLVEQQRRCRDSEFQLKTLHDELTVLRNRGPQFEYKEIIKEVIKYKIDPETERELEKLRNEIVDKNHQTEKFEMEILQLKEEIQRWKDTQPQIHTKEVVNEILQYREDPKTKEEIESLKRKLAEEQRKRLDLENERGSNEERIRIKKIDLSQVREKIVQKEVMKMEQDPLLRSECDTFTQNINNEQKQREILKEELIRMQHQKAELDIQLEELERERRSRREAELEIQRLRVRLNELEIRDKENREKVTVKQKVVLQQDPQQEKEHSILRLQVEEERHKRMVLDKDYNALLQQQEILERTEVREKVVRTEKVQVERDPEAEMDIIRLKKSLEEEEKRRRELDQEIMNLNSRLSEMEFTNTKSSKELDYVRDESSRLQQENQRLQNELRKLQSEIEITTKETRHITETSPVENSRNVEIRLESLQRELSDLKRIRIEKDEEIEKLQKSLSAMRVKREQRESHLRRSIVVIDPDTQKEMRPEEAYKLGLIDWKMFINLQSQECDWEEITVKGPNGESSVLHDRKSGKKFSIEDALRAGNITNRQLQQYQNKEISIQEFGVMLSGRVK</sequence>
<feature type="domain" description="SH3" evidence="14">
    <location>
        <begin position="360"/>
        <end position="416"/>
    </location>
</feature>
<feature type="coiled-coil region" evidence="13">
    <location>
        <begin position="1024"/>
        <end position="1118"/>
    </location>
</feature>
<dbReference type="Proteomes" id="UP000472270">
    <property type="component" value="Unassembled WGS sequence"/>
</dbReference>
<feature type="coiled-coil region" evidence="13">
    <location>
        <begin position="8"/>
        <end position="35"/>
    </location>
</feature>
<keyword evidence="11" id="KW-0417">Keratinization</keyword>
<keyword evidence="10" id="KW-0206">Cytoskeleton</keyword>
<feature type="coiled-coil region" evidence="13">
    <location>
        <begin position="853"/>
        <end position="880"/>
    </location>
</feature>
<dbReference type="PANTHER" id="PTHR23169">
    <property type="entry name" value="ENVOPLAKIN"/>
    <property type="match status" value="1"/>
</dbReference>
<dbReference type="InterPro" id="IPR018159">
    <property type="entry name" value="Spectrin/alpha-actinin"/>
</dbReference>
<dbReference type="InterPro" id="IPR001101">
    <property type="entry name" value="Plectin_repeat"/>
</dbReference>
<evidence type="ECO:0000313" key="16">
    <source>
        <dbReference type="Proteomes" id="UP000472270"/>
    </source>
</evidence>
<dbReference type="GO" id="GO:0042060">
    <property type="term" value="P:wound healing"/>
    <property type="evidence" value="ECO:0007669"/>
    <property type="project" value="TreeGrafter"/>
</dbReference>
<name>A0A673IKV1_9TELE</name>
<comment type="similarity">
    <text evidence="3">Belongs to the plakin or cytolinker family.</text>
</comment>
<dbReference type="FunFam" id="2.30.30.40:FF:000088">
    <property type="entry name" value="Periplakin"/>
    <property type="match status" value="1"/>
</dbReference>
<gene>
    <name evidence="15" type="primary">ppl</name>
</gene>
<keyword evidence="16" id="KW-1185">Reference proteome</keyword>
<dbReference type="InterPro" id="IPR035915">
    <property type="entry name" value="Plakin_repeat_sf"/>
</dbReference>
<organism evidence="15 16">
    <name type="scientific">Sinocyclocheilus rhinocerous</name>
    <dbReference type="NCBI Taxonomy" id="307959"/>
    <lineage>
        <taxon>Eukaryota</taxon>
        <taxon>Metazoa</taxon>
        <taxon>Chordata</taxon>
        <taxon>Craniata</taxon>
        <taxon>Vertebrata</taxon>
        <taxon>Euteleostomi</taxon>
        <taxon>Actinopterygii</taxon>
        <taxon>Neopterygii</taxon>
        <taxon>Teleostei</taxon>
        <taxon>Ostariophysi</taxon>
        <taxon>Cypriniformes</taxon>
        <taxon>Cyprinidae</taxon>
        <taxon>Cyprininae</taxon>
        <taxon>Sinocyclocheilus</taxon>
    </lineage>
</organism>
<dbReference type="GO" id="GO:0030057">
    <property type="term" value="C:desmosome"/>
    <property type="evidence" value="ECO:0007669"/>
    <property type="project" value="UniProtKB-SubCell"/>
</dbReference>
<evidence type="ECO:0000256" key="4">
    <source>
        <dbReference type="ARBA" id="ARBA00022443"/>
    </source>
</evidence>
<evidence type="ECO:0000256" key="11">
    <source>
        <dbReference type="ARBA" id="ARBA00023249"/>
    </source>
</evidence>
<evidence type="ECO:0000256" key="2">
    <source>
        <dbReference type="ARBA" id="ARBA00004568"/>
    </source>
</evidence>
<evidence type="ECO:0000256" key="5">
    <source>
        <dbReference type="ARBA" id="ARBA00022490"/>
    </source>
</evidence>
<dbReference type="FunFam" id="1.20.58.60:FF:000109">
    <property type="entry name" value="Periplakin"/>
    <property type="match status" value="1"/>
</dbReference>
<dbReference type="InterPro" id="IPR001452">
    <property type="entry name" value="SH3_domain"/>
</dbReference>
<evidence type="ECO:0000256" key="7">
    <source>
        <dbReference type="ARBA" id="ARBA00022737"/>
    </source>
</evidence>
<dbReference type="Pfam" id="PF26346">
    <property type="entry name" value="Plectin_PPL"/>
    <property type="match status" value="2"/>
</dbReference>
<keyword evidence="7" id="KW-0677">Repeat</keyword>
<feature type="coiled-coil region" evidence="13">
    <location>
        <begin position="1202"/>
        <end position="1289"/>
    </location>
</feature>
<dbReference type="InterPro" id="IPR041615">
    <property type="entry name" value="Desmoplakin_SH3"/>
</dbReference>
<dbReference type="PROSITE" id="PS50002">
    <property type="entry name" value="SH3"/>
    <property type="match status" value="1"/>
</dbReference>
<dbReference type="InterPro" id="IPR058847">
    <property type="entry name" value="Plectin_PPL"/>
</dbReference>
<dbReference type="GO" id="GO:0005198">
    <property type="term" value="F:structural molecule activity"/>
    <property type="evidence" value="ECO:0007669"/>
    <property type="project" value="TreeGrafter"/>
</dbReference>
<keyword evidence="8" id="KW-0965">Cell junction</keyword>
<dbReference type="GO" id="GO:0005737">
    <property type="term" value="C:cytoplasm"/>
    <property type="evidence" value="ECO:0007669"/>
    <property type="project" value="TreeGrafter"/>
</dbReference>
<feature type="coiled-coil region" evidence="13">
    <location>
        <begin position="714"/>
        <end position="765"/>
    </location>
</feature>
<dbReference type="GO" id="GO:0031424">
    <property type="term" value="P:keratinization"/>
    <property type="evidence" value="ECO:0007669"/>
    <property type="project" value="UniProtKB-KW"/>
</dbReference>
<dbReference type="Pfam" id="PF17902">
    <property type="entry name" value="SH3_10"/>
    <property type="match status" value="1"/>
</dbReference>
<evidence type="ECO:0000256" key="12">
    <source>
        <dbReference type="PROSITE-ProRule" id="PRU00192"/>
    </source>
</evidence>
<dbReference type="CDD" id="cd00176">
    <property type="entry name" value="SPEC"/>
    <property type="match status" value="1"/>
</dbReference>
<dbReference type="Gene3D" id="1.20.58.60">
    <property type="match status" value="3"/>
</dbReference>
<keyword evidence="9 13" id="KW-0175">Coiled coil</keyword>
<evidence type="ECO:0000256" key="13">
    <source>
        <dbReference type="SAM" id="Coils"/>
    </source>
</evidence>
<dbReference type="GO" id="GO:0005882">
    <property type="term" value="C:intermediate filament"/>
    <property type="evidence" value="ECO:0007669"/>
    <property type="project" value="TreeGrafter"/>
</dbReference>
<protein>
    <recommendedName>
        <fullName evidence="14">SH3 domain-containing protein</fullName>
    </recommendedName>
</protein>
<feature type="coiled-coil region" evidence="13">
    <location>
        <begin position="1471"/>
        <end position="1594"/>
    </location>
</feature>
<evidence type="ECO:0000256" key="10">
    <source>
        <dbReference type="ARBA" id="ARBA00023212"/>
    </source>
</evidence>
<proteinExistence type="inferred from homology"/>